<accession>A0A9D4CWY9</accession>
<dbReference type="Proteomes" id="UP000828390">
    <property type="component" value="Unassembled WGS sequence"/>
</dbReference>
<name>A0A9D4CWY9_DREPO</name>
<evidence type="ECO:0000313" key="1">
    <source>
        <dbReference type="EMBL" id="KAH3734998.1"/>
    </source>
</evidence>
<protein>
    <submittedName>
        <fullName evidence="1">Uncharacterized protein</fullName>
    </submittedName>
</protein>
<reference evidence="1" key="2">
    <citation type="submission" date="2020-11" db="EMBL/GenBank/DDBJ databases">
        <authorList>
            <person name="McCartney M.A."/>
            <person name="Auch B."/>
            <person name="Kono T."/>
            <person name="Mallez S."/>
            <person name="Becker A."/>
            <person name="Gohl D.M."/>
            <person name="Silverstein K.A.T."/>
            <person name="Koren S."/>
            <person name="Bechman K.B."/>
            <person name="Herman A."/>
            <person name="Abrahante J.E."/>
            <person name="Garbe J."/>
        </authorList>
    </citation>
    <scope>NUCLEOTIDE SEQUENCE</scope>
    <source>
        <strain evidence="1">Duluth1</strain>
        <tissue evidence="1">Whole animal</tissue>
    </source>
</reference>
<sequence>MHTTTRKTRVLSSWLIHKRYRNQPTHVGAECSNRTSSVVSVNVNNSLRRPTTCRCCQRHRRAENGIVSGCTRNGRNSLGAPCRRTDRRTH</sequence>
<comment type="caution">
    <text evidence="1">The sequence shown here is derived from an EMBL/GenBank/DDBJ whole genome shotgun (WGS) entry which is preliminary data.</text>
</comment>
<proteinExistence type="predicted"/>
<keyword evidence="2" id="KW-1185">Reference proteome</keyword>
<dbReference type="EMBL" id="JAIWYP010000011">
    <property type="protein sequence ID" value="KAH3734998.1"/>
    <property type="molecule type" value="Genomic_DNA"/>
</dbReference>
<evidence type="ECO:0000313" key="2">
    <source>
        <dbReference type="Proteomes" id="UP000828390"/>
    </source>
</evidence>
<organism evidence="1 2">
    <name type="scientific">Dreissena polymorpha</name>
    <name type="common">Zebra mussel</name>
    <name type="synonym">Mytilus polymorpha</name>
    <dbReference type="NCBI Taxonomy" id="45954"/>
    <lineage>
        <taxon>Eukaryota</taxon>
        <taxon>Metazoa</taxon>
        <taxon>Spiralia</taxon>
        <taxon>Lophotrochozoa</taxon>
        <taxon>Mollusca</taxon>
        <taxon>Bivalvia</taxon>
        <taxon>Autobranchia</taxon>
        <taxon>Heteroconchia</taxon>
        <taxon>Euheterodonta</taxon>
        <taxon>Imparidentia</taxon>
        <taxon>Neoheterodontei</taxon>
        <taxon>Myida</taxon>
        <taxon>Dreissenoidea</taxon>
        <taxon>Dreissenidae</taxon>
        <taxon>Dreissena</taxon>
    </lineage>
</organism>
<gene>
    <name evidence="1" type="ORF">DPMN_041458</name>
</gene>
<dbReference type="AlphaFoldDB" id="A0A9D4CWY9"/>
<reference evidence="1" key="1">
    <citation type="journal article" date="2019" name="bioRxiv">
        <title>The Genome of the Zebra Mussel, Dreissena polymorpha: A Resource for Invasive Species Research.</title>
        <authorList>
            <person name="McCartney M.A."/>
            <person name="Auch B."/>
            <person name="Kono T."/>
            <person name="Mallez S."/>
            <person name="Zhang Y."/>
            <person name="Obille A."/>
            <person name="Becker A."/>
            <person name="Abrahante J.E."/>
            <person name="Garbe J."/>
            <person name="Badalamenti J.P."/>
            <person name="Herman A."/>
            <person name="Mangelson H."/>
            <person name="Liachko I."/>
            <person name="Sullivan S."/>
            <person name="Sone E.D."/>
            <person name="Koren S."/>
            <person name="Silverstein K.A.T."/>
            <person name="Beckman K.B."/>
            <person name="Gohl D.M."/>
        </authorList>
    </citation>
    <scope>NUCLEOTIDE SEQUENCE</scope>
    <source>
        <strain evidence="1">Duluth1</strain>
        <tissue evidence="1">Whole animal</tissue>
    </source>
</reference>